<dbReference type="Proteomes" id="UP001454036">
    <property type="component" value="Unassembled WGS sequence"/>
</dbReference>
<gene>
    <name evidence="2" type="ORF">LIER_26155</name>
</gene>
<feature type="region of interest" description="Disordered" evidence="1">
    <location>
        <begin position="30"/>
        <end position="102"/>
    </location>
</feature>
<evidence type="ECO:0000256" key="1">
    <source>
        <dbReference type="SAM" id="MobiDB-lite"/>
    </source>
</evidence>
<protein>
    <submittedName>
        <fullName evidence="2">Uncharacterized protein</fullName>
    </submittedName>
</protein>
<proteinExistence type="predicted"/>
<reference evidence="2 3" key="1">
    <citation type="submission" date="2024-01" db="EMBL/GenBank/DDBJ databases">
        <title>The complete chloroplast genome sequence of Lithospermum erythrorhizon: insights into the phylogenetic relationship among Boraginaceae species and the maternal lineages of purple gromwells.</title>
        <authorList>
            <person name="Okada T."/>
            <person name="Watanabe K."/>
        </authorList>
    </citation>
    <scope>NUCLEOTIDE SEQUENCE [LARGE SCALE GENOMIC DNA]</scope>
</reference>
<accession>A0AAV3R7E0</accession>
<evidence type="ECO:0000313" key="3">
    <source>
        <dbReference type="Proteomes" id="UP001454036"/>
    </source>
</evidence>
<evidence type="ECO:0000313" key="2">
    <source>
        <dbReference type="EMBL" id="GAA0172304.1"/>
    </source>
</evidence>
<keyword evidence="3" id="KW-1185">Reference proteome</keyword>
<dbReference type="AlphaFoldDB" id="A0AAV3R7E0"/>
<dbReference type="PANTHER" id="PTHR35099:SF2">
    <property type="entry name" value="OS02G0182700 PROTEIN"/>
    <property type="match status" value="1"/>
</dbReference>
<dbReference type="EMBL" id="BAABME010008057">
    <property type="protein sequence ID" value="GAA0172304.1"/>
    <property type="molecule type" value="Genomic_DNA"/>
</dbReference>
<feature type="compositionally biased region" description="Low complexity" evidence="1">
    <location>
        <begin position="44"/>
        <end position="82"/>
    </location>
</feature>
<dbReference type="PANTHER" id="PTHR35099">
    <property type="entry name" value="OS02G0182700 PROTEIN"/>
    <property type="match status" value="1"/>
</dbReference>
<name>A0AAV3R7E0_LITER</name>
<sequence length="113" mass="12463">MKDRWLKAAYRDTTMVADLLLRLKQPPPFQNVLLPPSSWGQKQPRSTPTRKYSTTTTSTRCSPTTPLSFSAATTTTTTASPSDGGYDEASVSCPASDPLPNSRSKVCTNWRFF</sequence>
<organism evidence="2 3">
    <name type="scientific">Lithospermum erythrorhizon</name>
    <name type="common">Purple gromwell</name>
    <name type="synonym">Lithospermum officinale var. erythrorhizon</name>
    <dbReference type="NCBI Taxonomy" id="34254"/>
    <lineage>
        <taxon>Eukaryota</taxon>
        <taxon>Viridiplantae</taxon>
        <taxon>Streptophyta</taxon>
        <taxon>Embryophyta</taxon>
        <taxon>Tracheophyta</taxon>
        <taxon>Spermatophyta</taxon>
        <taxon>Magnoliopsida</taxon>
        <taxon>eudicotyledons</taxon>
        <taxon>Gunneridae</taxon>
        <taxon>Pentapetalae</taxon>
        <taxon>asterids</taxon>
        <taxon>lamiids</taxon>
        <taxon>Boraginales</taxon>
        <taxon>Boraginaceae</taxon>
        <taxon>Boraginoideae</taxon>
        <taxon>Lithospermeae</taxon>
        <taxon>Lithospermum</taxon>
    </lineage>
</organism>
<comment type="caution">
    <text evidence="2">The sequence shown here is derived from an EMBL/GenBank/DDBJ whole genome shotgun (WGS) entry which is preliminary data.</text>
</comment>